<gene>
    <name evidence="1" type="ORF">B296_00032006</name>
</gene>
<dbReference type="GO" id="GO:0052325">
    <property type="term" value="P:cell wall pectin biosynthetic process"/>
    <property type="evidence" value="ECO:0007669"/>
    <property type="project" value="TreeGrafter"/>
</dbReference>
<dbReference type="PANTHER" id="PTHR46936">
    <property type="entry name" value="ARABINOSYLTRANSFERASE XEG113"/>
    <property type="match status" value="1"/>
</dbReference>
<name>A0A426YA02_ENSVE</name>
<accession>A0A426YA02</accession>
<evidence type="ECO:0000313" key="1">
    <source>
        <dbReference type="EMBL" id="RRT48571.1"/>
    </source>
</evidence>
<dbReference type="Proteomes" id="UP000287651">
    <property type="component" value="Unassembled WGS sequence"/>
</dbReference>
<sequence length="309" mass="36823">MNLQSMPQQLKLEPYAVHTTFQFAGSVGKRHRLREAMLFYDQPAYYDTPGIRRKKKEKKKREKKRENLEIQCSSDLDPPLVGFSVLCGENLRRLRGRKRCAMRGLLREKTFLLPVHDEEMSPLEVSYHSNLVMPRLWCRFEKMWFGHLGLLKGTLTKQPFVCPMDHLFEVIRFVRLEYWYKSGLFQCIDTRNAILLEEVGKEGRRKEVVGSMICHTMTYCIIWVVRIGPIEDRYRWYISVYQYVPSYRVSVCQYIPYRRSIDTAVPCYMEVFSRYRDIKVLHFSSLTNAFRGFSDEVRSIIILYFFLLL</sequence>
<organism evidence="1 2">
    <name type="scientific">Ensete ventricosum</name>
    <name type="common">Abyssinian banana</name>
    <name type="synonym">Musa ensete</name>
    <dbReference type="NCBI Taxonomy" id="4639"/>
    <lineage>
        <taxon>Eukaryota</taxon>
        <taxon>Viridiplantae</taxon>
        <taxon>Streptophyta</taxon>
        <taxon>Embryophyta</taxon>
        <taxon>Tracheophyta</taxon>
        <taxon>Spermatophyta</taxon>
        <taxon>Magnoliopsida</taxon>
        <taxon>Liliopsida</taxon>
        <taxon>Zingiberales</taxon>
        <taxon>Musaceae</taxon>
        <taxon>Ensete</taxon>
    </lineage>
</organism>
<dbReference type="EMBL" id="AMZH03013866">
    <property type="protein sequence ID" value="RRT48571.1"/>
    <property type="molecule type" value="Genomic_DNA"/>
</dbReference>
<proteinExistence type="predicted"/>
<dbReference type="GO" id="GO:0052636">
    <property type="term" value="F:arabinosyltransferase activity"/>
    <property type="evidence" value="ECO:0007669"/>
    <property type="project" value="TreeGrafter"/>
</dbReference>
<dbReference type="PANTHER" id="PTHR46936:SF1">
    <property type="entry name" value="ARABINOSYLTRANSFERASE XEG113"/>
    <property type="match status" value="1"/>
</dbReference>
<protein>
    <submittedName>
        <fullName evidence="1">Uncharacterized protein</fullName>
    </submittedName>
</protein>
<comment type="caution">
    <text evidence="1">The sequence shown here is derived from an EMBL/GenBank/DDBJ whole genome shotgun (WGS) entry which is preliminary data.</text>
</comment>
<reference evidence="1 2" key="1">
    <citation type="journal article" date="2014" name="Agronomy (Basel)">
        <title>A Draft Genome Sequence for Ensete ventricosum, the Drought-Tolerant Tree Against Hunger.</title>
        <authorList>
            <person name="Harrison J."/>
            <person name="Moore K.A."/>
            <person name="Paszkiewicz K."/>
            <person name="Jones T."/>
            <person name="Grant M."/>
            <person name="Ambacheew D."/>
            <person name="Muzemil S."/>
            <person name="Studholme D.J."/>
        </authorList>
    </citation>
    <scope>NUCLEOTIDE SEQUENCE [LARGE SCALE GENOMIC DNA]</scope>
</reference>
<evidence type="ECO:0000313" key="2">
    <source>
        <dbReference type="Proteomes" id="UP000287651"/>
    </source>
</evidence>
<dbReference type="AlphaFoldDB" id="A0A426YA02"/>
<dbReference type="InterPro" id="IPR053250">
    <property type="entry name" value="Glycosyltransferase_77"/>
</dbReference>
<dbReference type="GO" id="GO:0005794">
    <property type="term" value="C:Golgi apparatus"/>
    <property type="evidence" value="ECO:0007669"/>
    <property type="project" value="TreeGrafter"/>
</dbReference>